<protein>
    <submittedName>
        <fullName evidence="1">Uncharacterized protein</fullName>
    </submittedName>
</protein>
<sequence>MIWDYYFIFDGNGKEQNLRCICKTATDAERALEDCYLDNKYNADIIKAISFCLIFTFDSTTDNYELNKQGTEDFIKKLPICQQCNRVKSKLDRYQLCSECESELVGLETFQCDLCKKHRLVRDDFNRELFGKLLVNNKEYIICFKCAAQNFQKYTKTEGMKR</sequence>
<dbReference type="OrthoDB" id="388900at2"/>
<name>A0A0K2JG40_SPIKU</name>
<gene>
    <name evidence="1" type="ORF">SKUN_00286</name>
</gene>
<proteinExistence type="predicted"/>
<dbReference type="Proteomes" id="UP000062963">
    <property type="component" value="Chromosome"/>
</dbReference>
<dbReference type="EMBL" id="CP010899">
    <property type="protein sequence ID" value="ALA97206.1"/>
    <property type="molecule type" value="Genomic_DNA"/>
</dbReference>
<keyword evidence="2" id="KW-1185">Reference proteome</keyword>
<dbReference type="RefSeq" id="WP_053390541.1">
    <property type="nucleotide sequence ID" value="NZ_CP010899.1"/>
</dbReference>
<dbReference type="PATRIC" id="fig|273035.7.peg.332"/>
<accession>A0A0K2JG40</accession>
<organism evidence="1 2">
    <name type="scientific">Spiroplasma kunkelii CR2-3x</name>
    <dbReference type="NCBI Taxonomy" id="273035"/>
    <lineage>
        <taxon>Bacteria</taxon>
        <taxon>Bacillati</taxon>
        <taxon>Mycoplasmatota</taxon>
        <taxon>Mollicutes</taxon>
        <taxon>Entomoplasmatales</taxon>
        <taxon>Spiroplasmataceae</taxon>
        <taxon>Spiroplasma</taxon>
    </lineage>
</organism>
<dbReference type="STRING" id="273035.SKUN_00286"/>
<evidence type="ECO:0000313" key="1">
    <source>
        <dbReference type="EMBL" id="ALA97206.1"/>
    </source>
</evidence>
<dbReference type="KEGG" id="skn:SKUN_00286"/>
<dbReference type="AlphaFoldDB" id="A0A0K2JG40"/>
<reference evidence="1 2" key="1">
    <citation type="journal article" date="2015" name="Genome Announc.">
        <title>Complete Genome Sequence of Spiroplasma kunkelii Strain CR2-3x, Causal Agent of Corn Stunt Disease in Zea mays L.</title>
        <authorList>
            <person name="Davis R.E."/>
            <person name="Shao J."/>
            <person name="Dally E.L."/>
            <person name="Zhao Y."/>
            <person name="Gasparich G.E."/>
            <person name="Gaynor B.J."/>
            <person name="Athey J.C."/>
            <person name="Harrison N.A."/>
            <person name="Donofrio N."/>
        </authorList>
    </citation>
    <scope>NUCLEOTIDE SEQUENCE [LARGE SCALE GENOMIC DNA]</scope>
    <source>
        <strain evidence="1 2">CR2-3x</strain>
    </source>
</reference>
<evidence type="ECO:0000313" key="2">
    <source>
        <dbReference type="Proteomes" id="UP000062963"/>
    </source>
</evidence>